<feature type="compositionally biased region" description="Low complexity" evidence="1">
    <location>
        <begin position="505"/>
        <end position="523"/>
    </location>
</feature>
<feature type="region of interest" description="Disordered" evidence="1">
    <location>
        <begin position="393"/>
        <end position="459"/>
    </location>
</feature>
<feature type="compositionally biased region" description="Basic and acidic residues" evidence="1">
    <location>
        <begin position="535"/>
        <end position="564"/>
    </location>
</feature>
<comment type="caution">
    <text evidence="2">The sequence shown here is derived from an EMBL/GenBank/DDBJ whole genome shotgun (WGS) entry which is preliminary data.</text>
</comment>
<feature type="compositionally biased region" description="Basic and acidic residues" evidence="1">
    <location>
        <begin position="417"/>
        <end position="438"/>
    </location>
</feature>
<name>A0AAD6SW18_9AGAR</name>
<feature type="region of interest" description="Disordered" evidence="1">
    <location>
        <begin position="754"/>
        <end position="791"/>
    </location>
</feature>
<feature type="region of interest" description="Disordered" evidence="1">
    <location>
        <begin position="71"/>
        <end position="92"/>
    </location>
</feature>
<feature type="compositionally biased region" description="Low complexity" evidence="1">
    <location>
        <begin position="393"/>
        <end position="410"/>
    </location>
</feature>
<feature type="region of interest" description="Disordered" evidence="1">
    <location>
        <begin position="505"/>
        <end position="573"/>
    </location>
</feature>
<organism evidence="2 3">
    <name type="scientific">Mycena alexandri</name>
    <dbReference type="NCBI Taxonomy" id="1745969"/>
    <lineage>
        <taxon>Eukaryota</taxon>
        <taxon>Fungi</taxon>
        <taxon>Dikarya</taxon>
        <taxon>Basidiomycota</taxon>
        <taxon>Agaricomycotina</taxon>
        <taxon>Agaricomycetes</taxon>
        <taxon>Agaricomycetidae</taxon>
        <taxon>Agaricales</taxon>
        <taxon>Marasmiineae</taxon>
        <taxon>Mycenaceae</taxon>
        <taxon>Mycena</taxon>
    </lineage>
</organism>
<protein>
    <submittedName>
        <fullName evidence="2">Uncharacterized protein</fullName>
    </submittedName>
</protein>
<evidence type="ECO:0000313" key="2">
    <source>
        <dbReference type="EMBL" id="KAJ7032802.1"/>
    </source>
</evidence>
<dbReference type="Proteomes" id="UP001218188">
    <property type="component" value="Unassembled WGS sequence"/>
</dbReference>
<gene>
    <name evidence="2" type="ORF">C8F04DRAFT_1184752</name>
</gene>
<sequence>MKPGKKLPGAVAQREINVEIARVEGPLHPYAGRDHAASLTVSRGRRESTSHGDLQLDLVFVENSQRWTAKAAQSLAEDAPEPPGPRKADQQELQGAGLSGNLKTGDPLVPGDFPPARSHRGMDAAFMRCDEKRGESLWKESHSIRVASIRRWRCSSVLYPPLACRTSNCPPALPVLCRLLHFTGRAEANPSPRVTPSNPDVRNEVDPPAELVVGPGARPARPQASERLVEFTWFCTLPISADWRWSMIPPGYKLGGTAPAQCGAFAWHYERIPLRLPRRLRGRVTGVMEHSREGGPGEHAPYRNVGAVPEIQLQRSGRGPLFLPSLEFNPAAKSTPAFSSGTTTLKIVAPPTQTPQPLGTRRRYIVEGCTGVCGVCERAGMEEGVGGVRAQAQVGVPSSSTQPPTTTRAPSRPPRSRGRDERERERTVKEREEQERERKRWRRRGVRRRENENENESYLAFPSASSLWLHRAPSPSPAAYASSYPRIRVLTLRPGPAVAVVPTVSTSTGASTGASTSASATPRATPPPKSPARTRSTENLRETSSDKGTEKAERERGDRPERLPARARSGTVHKDILHLHRIAAGRCSPRPQQPLLAPRAQGRPAAAGSIHPSVHPRPSQRCVRRRRRPCSAPIYTRRARPRLPLLRSASVPLPAHLFQFPTDLVTEFILGRTRVRRLTAPVLAFLPRVPPRRPPHLHPTPTCTRAGTRIPSRRSLTEAAVPRRIESGECEFGFGRSMGVEPSARSKHIAEMLARSDSSELDSDSPTKGGCSAGEWVGLGTSIAPSTPASA</sequence>
<dbReference type="AlphaFoldDB" id="A0AAD6SW18"/>
<accession>A0AAD6SW18</accession>
<evidence type="ECO:0000256" key="1">
    <source>
        <dbReference type="SAM" id="MobiDB-lite"/>
    </source>
</evidence>
<feature type="region of interest" description="Disordered" evidence="1">
    <location>
        <begin position="28"/>
        <end position="52"/>
    </location>
</feature>
<proteinExistence type="predicted"/>
<dbReference type="EMBL" id="JARJCM010000070">
    <property type="protein sequence ID" value="KAJ7032802.1"/>
    <property type="molecule type" value="Genomic_DNA"/>
</dbReference>
<feature type="region of interest" description="Disordered" evidence="1">
    <location>
        <begin position="605"/>
        <end position="626"/>
    </location>
</feature>
<keyword evidence="3" id="KW-1185">Reference proteome</keyword>
<reference evidence="2" key="1">
    <citation type="submission" date="2023-03" db="EMBL/GenBank/DDBJ databases">
        <title>Massive genome expansion in bonnet fungi (Mycena s.s.) driven by repeated elements and novel gene families across ecological guilds.</title>
        <authorList>
            <consortium name="Lawrence Berkeley National Laboratory"/>
            <person name="Harder C.B."/>
            <person name="Miyauchi S."/>
            <person name="Viragh M."/>
            <person name="Kuo A."/>
            <person name="Thoen E."/>
            <person name="Andreopoulos B."/>
            <person name="Lu D."/>
            <person name="Skrede I."/>
            <person name="Drula E."/>
            <person name="Henrissat B."/>
            <person name="Morin E."/>
            <person name="Kohler A."/>
            <person name="Barry K."/>
            <person name="LaButti K."/>
            <person name="Morin E."/>
            <person name="Salamov A."/>
            <person name="Lipzen A."/>
            <person name="Mereny Z."/>
            <person name="Hegedus B."/>
            <person name="Baldrian P."/>
            <person name="Stursova M."/>
            <person name="Weitz H."/>
            <person name="Taylor A."/>
            <person name="Grigoriev I.V."/>
            <person name="Nagy L.G."/>
            <person name="Martin F."/>
            <person name="Kauserud H."/>
        </authorList>
    </citation>
    <scope>NUCLEOTIDE SEQUENCE</scope>
    <source>
        <strain evidence="2">CBHHK200</strain>
    </source>
</reference>
<evidence type="ECO:0000313" key="3">
    <source>
        <dbReference type="Proteomes" id="UP001218188"/>
    </source>
</evidence>